<reference evidence="7 8" key="1">
    <citation type="submission" date="2023-07" db="EMBL/GenBank/DDBJ databases">
        <authorList>
            <person name="Kim M.K."/>
        </authorList>
    </citation>
    <scope>NUCLEOTIDE SEQUENCE [LARGE SCALE GENOMIC DNA]</scope>
    <source>
        <strain evidence="7 8">KR1UV-12</strain>
    </source>
</reference>
<evidence type="ECO:0000256" key="3">
    <source>
        <dbReference type="ARBA" id="ARBA00022801"/>
    </source>
</evidence>
<accession>A0ABT9ENN2</accession>
<dbReference type="GO" id="GO:0016787">
    <property type="term" value="F:hydrolase activity"/>
    <property type="evidence" value="ECO:0007669"/>
    <property type="project" value="UniProtKB-KW"/>
</dbReference>
<evidence type="ECO:0000256" key="5">
    <source>
        <dbReference type="RuleBase" id="RU361187"/>
    </source>
</evidence>
<evidence type="ECO:0000256" key="4">
    <source>
        <dbReference type="ARBA" id="ARBA00023295"/>
    </source>
</evidence>
<feature type="chain" id="PRO_5045566079" evidence="6">
    <location>
        <begin position="20"/>
        <end position="343"/>
    </location>
</feature>
<protein>
    <submittedName>
        <fullName evidence="7">Glycoside hydrolase family 43 protein</fullName>
    </submittedName>
</protein>
<dbReference type="InterPro" id="IPR050727">
    <property type="entry name" value="GH43_arabinanases"/>
</dbReference>
<dbReference type="SUPFAM" id="SSF75005">
    <property type="entry name" value="Arabinanase/levansucrase/invertase"/>
    <property type="match status" value="1"/>
</dbReference>
<dbReference type="PANTHER" id="PTHR43301">
    <property type="entry name" value="ARABINAN ENDO-1,5-ALPHA-L-ARABINOSIDASE"/>
    <property type="match status" value="1"/>
</dbReference>
<comment type="caution">
    <text evidence="7">The sequence shown here is derived from an EMBL/GenBank/DDBJ whole genome shotgun (WGS) entry which is preliminary data.</text>
</comment>
<keyword evidence="3 5" id="KW-0378">Hydrolase</keyword>
<keyword evidence="6" id="KW-0732">Signal</keyword>
<evidence type="ECO:0000313" key="7">
    <source>
        <dbReference type="EMBL" id="MDP1028426.1"/>
    </source>
</evidence>
<evidence type="ECO:0000256" key="1">
    <source>
        <dbReference type="ARBA" id="ARBA00004834"/>
    </source>
</evidence>
<dbReference type="Pfam" id="PF04616">
    <property type="entry name" value="Glyco_hydro_43"/>
    <property type="match status" value="1"/>
</dbReference>
<keyword evidence="4 5" id="KW-0326">Glycosidase</keyword>
<evidence type="ECO:0000256" key="6">
    <source>
        <dbReference type="SAM" id="SignalP"/>
    </source>
</evidence>
<comment type="pathway">
    <text evidence="1">Glycan metabolism; L-arabinan degradation.</text>
</comment>
<gene>
    <name evidence="7" type="ORF">Q5H91_14475</name>
</gene>
<dbReference type="CDD" id="cd08981">
    <property type="entry name" value="GH43_Bt1873-like"/>
    <property type="match status" value="1"/>
</dbReference>
<dbReference type="EMBL" id="JAUUDS010000009">
    <property type="protein sequence ID" value="MDP1028426.1"/>
    <property type="molecule type" value="Genomic_DNA"/>
</dbReference>
<dbReference type="InterPro" id="IPR023296">
    <property type="entry name" value="Glyco_hydro_beta-prop_sf"/>
</dbReference>
<evidence type="ECO:0000256" key="2">
    <source>
        <dbReference type="ARBA" id="ARBA00009865"/>
    </source>
</evidence>
<organism evidence="7 8">
    <name type="scientific">Sphingomonas aurea</name>
    <dbReference type="NCBI Taxonomy" id="3063994"/>
    <lineage>
        <taxon>Bacteria</taxon>
        <taxon>Pseudomonadati</taxon>
        <taxon>Pseudomonadota</taxon>
        <taxon>Alphaproteobacteria</taxon>
        <taxon>Sphingomonadales</taxon>
        <taxon>Sphingomonadaceae</taxon>
        <taxon>Sphingomonas</taxon>
    </lineage>
</organism>
<dbReference type="PANTHER" id="PTHR43301:SF3">
    <property type="entry name" value="ARABINAN ENDO-1,5-ALPHA-L-ARABINOSIDASE A-RELATED"/>
    <property type="match status" value="1"/>
</dbReference>
<dbReference type="InterPro" id="IPR006710">
    <property type="entry name" value="Glyco_hydro_43"/>
</dbReference>
<feature type="signal peptide" evidence="6">
    <location>
        <begin position="1"/>
        <end position="19"/>
    </location>
</feature>
<keyword evidence="8" id="KW-1185">Reference proteome</keyword>
<dbReference type="Proteomes" id="UP001230685">
    <property type="component" value="Unassembled WGS sequence"/>
</dbReference>
<comment type="similarity">
    <text evidence="2 5">Belongs to the glycosyl hydrolase 43 family.</text>
</comment>
<name>A0ABT9ENN2_9SPHN</name>
<proteinExistence type="inferred from homology"/>
<sequence>MFRRLIALAAALLAPVAVAAKPAPPTPPAPLLMPDMPLHDPWIVTDRATGTYHLFTRNERAMTKDARLGIMAYTSRDLKHWTRPRIVFALPPGTWANDGAWAPEVHRWRGRWYLFATFYNDAAKLSPVSGRQAVRRGTILAVADTLGGPFEVVRNAAPVVDPGTMTLDGTLHVDPAGKPWMVYAHEWVQIGDGTIEAVPLTDTLAAAGPPRLLFRASDADWAKHEDLTDPKAGNVTDGPELFRTRTGTLLMLWSSYDKDGYVQAQARSRSGRIEGPWEQLPPLVRADSGHGMLFRRLDGALMMVLHRPFNNARGKLYAMRDLGDRVEVVREATELDGETRPTH</sequence>
<evidence type="ECO:0000313" key="8">
    <source>
        <dbReference type="Proteomes" id="UP001230685"/>
    </source>
</evidence>
<dbReference type="Gene3D" id="2.115.10.20">
    <property type="entry name" value="Glycosyl hydrolase domain, family 43"/>
    <property type="match status" value="1"/>
</dbReference>
<dbReference type="RefSeq" id="WP_305174156.1">
    <property type="nucleotide sequence ID" value="NZ_JAUUDS010000009.1"/>
</dbReference>